<dbReference type="PROSITE" id="PS50174">
    <property type="entry name" value="G_PATCH"/>
    <property type="match status" value="1"/>
</dbReference>
<feature type="compositionally biased region" description="Acidic residues" evidence="1">
    <location>
        <begin position="1"/>
        <end position="13"/>
    </location>
</feature>
<dbReference type="PANTHER" id="PTHR20923">
    <property type="entry name" value="BAT4 PROTEIN-RELATED"/>
    <property type="match status" value="1"/>
</dbReference>
<feature type="compositionally biased region" description="Basic and acidic residues" evidence="1">
    <location>
        <begin position="188"/>
        <end position="207"/>
    </location>
</feature>
<evidence type="ECO:0000313" key="3">
    <source>
        <dbReference type="EMBL" id="CAJ2513681.1"/>
    </source>
</evidence>
<evidence type="ECO:0000259" key="2">
    <source>
        <dbReference type="PROSITE" id="PS50174"/>
    </source>
</evidence>
<proteinExistence type="predicted"/>
<organism evidence="3 4">
    <name type="scientific">Anthostomella pinea</name>
    <dbReference type="NCBI Taxonomy" id="933095"/>
    <lineage>
        <taxon>Eukaryota</taxon>
        <taxon>Fungi</taxon>
        <taxon>Dikarya</taxon>
        <taxon>Ascomycota</taxon>
        <taxon>Pezizomycotina</taxon>
        <taxon>Sordariomycetes</taxon>
        <taxon>Xylariomycetidae</taxon>
        <taxon>Xylariales</taxon>
        <taxon>Xylariaceae</taxon>
        <taxon>Anthostomella</taxon>
    </lineage>
</organism>
<reference evidence="3" key="1">
    <citation type="submission" date="2023-10" db="EMBL/GenBank/DDBJ databases">
        <authorList>
            <person name="Hackl T."/>
        </authorList>
    </citation>
    <scope>NUCLEOTIDE SEQUENCE</scope>
</reference>
<gene>
    <name evidence="3" type="ORF">KHLLAP_LOCUS14149</name>
</gene>
<dbReference type="InterPro" id="IPR000467">
    <property type="entry name" value="G_patch_dom"/>
</dbReference>
<evidence type="ECO:0000313" key="4">
    <source>
        <dbReference type="Proteomes" id="UP001295740"/>
    </source>
</evidence>
<dbReference type="Pfam" id="PF01585">
    <property type="entry name" value="G-patch"/>
    <property type="match status" value="1"/>
</dbReference>
<evidence type="ECO:0000256" key="1">
    <source>
        <dbReference type="SAM" id="MobiDB-lite"/>
    </source>
</evidence>
<name>A0AAI8VZ24_9PEZI</name>
<protein>
    <submittedName>
        <fullName evidence="3">Uu.00g018000.m01.CDS01</fullName>
    </submittedName>
</protein>
<feature type="domain" description="G-patch" evidence="2">
    <location>
        <begin position="131"/>
        <end position="179"/>
    </location>
</feature>
<feature type="region of interest" description="Disordered" evidence="1">
    <location>
        <begin position="1"/>
        <end position="21"/>
    </location>
</feature>
<keyword evidence="4" id="KW-1185">Reference proteome</keyword>
<sequence>MASEDWSDQDEYEVPLQDRRPFGAGLKRKRVVFVPASTGGLNTTEETRIPKPSRSVSDMYLSIVLPKDANQSTGANETNTPAPQICQVCSLPINKDSEAVDTNNATGRPHEASIAHQVCMTHSHPPSALDRSRMGLGVLQSQGWDPDSRIGLGATQQGMKYPIKAKPKYDTLGIGVEVPKDAVVKKKKEKVQTLDAKKARKKAADDKRRHKKLRQQFYGNSDVDKYLGHG</sequence>
<comment type="caution">
    <text evidence="3">The sequence shown here is derived from an EMBL/GenBank/DDBJ whole genome shotgun (WGS) entry which is preliminary data.</text>
</comment>
<dbReference type="InterPro" id="IPR039146">
    <property type="entry name" value="GPANK1"/>
</dbReference>
<dbReference type="PANTHER" id="PTHR20923:SF1">
    <property type="entry name" value="G PATCH DOMAIN AND ANKYRIN REPEAT-CONTAINING PROTEIN 1"/>
    <property type="match status" value="1"/>
</dbReference>
<dbReference type="AlphaFoldDB" id="A0AAI8VZ24"/>
<dbReference type="GO" id="GO:0003676">
    <property type="term" value="F:nucleic acid binding"/>
    <property type="evidence" value="ECO:0007669"/>
    <property type="project" value="InterPro"/>
</dbReference>
<accession>A0AAI8VZ24</accession>
<dbReference type="EMBL" id="CAUWAG010000020">
    <property type="protein sequence ID" value="CAJ2513681.1"/>
    <property type="molecule type" value="Genomic_DNA"/>
</dbReference>
<feature type="region of interest" description="Disordered" evidence="1">
    <location>
        <begin position="188"/>
        <end position="230"/>
    </location>
</feature>
<dbReference type="Proteomes" id="UP001295740">
    <property type="component" value="Unassembled WGS sequence"/>
</dbReference>